<evidence type="ECO:0000313" key="6">
    <source>
        <dbReference type="Proteomes" id="UP001560573"/>
    </source>
</evidence>
<feature type="domain" description="Glycosyltransferase 2-like" evidence="4">
    <location>
        <begin position="46"/>
        <end position="174"/>
    </location>
</feature>
<proteinExistence type="inferred from homology"/>
<protein>
    <submittedName>
        <fullName evidence="5">Glycosyltransferase family 2 protein</fullName>
        <ecNumber evidence="5">2.4.-.-</ecNumber>
    </submittedName>
</protein>
<gene>
    <name evidence="5" type="ORF">QTN47_08360</name>
</gene>
<keyword evidence="3 5" id="KW-0808">Transferase</keyword>
<dbReference type="Gene3D" id="3.90.550.10">
    <property type="entry name" value="Spore Coat Polysaccharide Biosynthesis Protein SpsA, Chain A"/>
    <property type="match status" value="1"/>
</dbReference>
<dbReference type="GO" id="GO:0016757">
    <property type="term" value="F:glycosyltransferase activity"/>
    <property type="evidence" value="ECO:0007669"/>
    <property type="project" value="UniProtKB-KW"/>
</dbReference>
<dbReference type="PANTHER" id="PTHR43630:SF1">
    <property type="entry name" value="POLY-BETA-1,6-N-ACETYL-D-GLUCOSAMINE SYNTHASE"/>
    <property type="match status" value="1"/>
</dbReference>
<evidence type="ECO:0000256" key="2">
    <source>
        <dbReference type="ARBA" id="ARBA00022676"/>
    </source>
</evidence>
<comment type="similarity">
    <text evidence="1">Belongs to the glycosyltransferase 2 family.</text>
</comment>
<reference evidence="5 6" key="1">
    <citation type="submission" date="2023-07" db="EMBL/GenBank/DDBJ databases">
        <authorList>
            <person name="Lian W.-H."/>
        </authorList>
    </citation>
    <scope>NUCLEOTIDE SEQUENCE [LARGE SCALE GENOMIC DNA]</scope>
    <source>
        <strain evidence="5 6">SYSU DXS3180</strain>
    </source>
</reference>
<dbReference type="PANTHER" id="PTHR43630">
    <property type="entry name" value="POLY-BETA-1,6-N-ACETYL-D-GLUCOSAMINE SYNTHASE"/>
    <property type="match status" value="1"/>
</dbReference>
<dbReference type="InterPro" id="IPR029044">
    <property type="entry name" value="Nucleotide-diphossugar_trans"/>
</dbReference>
<keyword evidence="2 5" id="KW-0328">Glycosyltransferase</keyword>
<evidence type="ECO:0000256" key="3">
    <source>
        <dbReference type="ARBA" id="ARBA00022679"/>
    </source>
</evidence>
<dbReference type="RefSeq" id="WP_369328904.1">
    <property type="nucleotide sequence ID" value="NZ_JAULBC010000002.1"/>
</dbReference>
<organism evidence="5 6">
    <name type="scientific">Danxiaibacter flavus</name>
    <dbReference type="NCBI Taxonomy" id="3049108"/>
    <lineage>
        <taxon>Bacteria</taxon>
        <taxon>Pseudomonadati</taxon>
        <taxon>Bacteroidota</taxon>
        <taxon>Chitinophagia</taxon>
        <taxon>Chitinophagales</taxon>
        <taxon>Chitinophagaceae</taxon>
        <taxon>Danxiaibacter</taxon>
    </lineage>
</organism>
<dbReference type="Proteomes" id="UP001560573">
    <property type="component" value="Unassembled WGS sequence"/>
</dbReference>
<evidence type="ECO:0000256" key="1">
    <source>
        <dbReference type="ARBA" id="ARBA00006739"/>
    </source>
</evidence>
<dbReference type="SUPFAM" id="SSF53448">
    <property type="entry name" value="Nucleotide-diphospho-sugar transferases"/>
    <property type="match status" value="1"/>
</dbReference>
<name>A0ABV3ZGG9_9BACT</name>
<keyword evidence="6" id="KW-1185">Reference proteome</keyword>
<dbReference type="EMBL" id="JAULBC010000002">
    <property type="protein sequence ID" value="MEX6687499.1"/>
    <property type="molecule type" value="Genomic_DNA"/>
</dbReference>
<dbReference type="InterPro" id="IPR001173">
    <property type="entry name" value="Glyco_trans_2-like"/>
</dbReference>
<sequence length="283" mass="32819">MRIFKNPDWIKEFEYPYESFDQIPQKVFDEINEGLDKIQSPTPKVSIIITAWNEETNIIRSVGSLSKLKTKIPFEIILINNNSSDRTQDTMDRLHVKNFFQGKQGWGPARQMGQEKALGEYILLADADCLYPDCWLDEMVNVLVKPGVVAVYGRYSFISEPGFPRWQLSILETFKDIIAEVRQIKRPYLNTYGLSMGYVKKYGLEAGFVNNNFRGNDGRLAYDLMAYGKIKQVRSNKSRVWTGPRTLQKDGSLSNALKKRILREVKRFSIYFHTHVKYHAPKD</sequence>
<dbReference type="Pfam" id="PF00535">
    <property type="entry name" value="Glycos_transf_2"/>
    <property type="match status" value="1"/>
</dbReference>
<comment type="caution">
    <text evidence="5">The sequence shown here is derived from an EMBL/GenBank/DDBJ whole genome shotgun (WGS) entry which is preliminary data.</text>
</comment>
<accession>A0ABV3ZGG9</accession>
<evidence type="ECO:0000259" key="4">
    <source>
        <dbReference type="Pfam" id="PF00535"/>
    </source>
</evidence>
<evidence type="ECO:0000313" key="5">
    <source>
        <dbReference type="EMBL" id="MEX6687499.1"/>
    </source>
</evidence>
<dbReference type="EC" id="2.4.-.-" evidence="5"/>